<protein>
    <submittedName>
        <fullName evidence="1">Uncharacterized protein</fullName>
    </submittedName>
</protein>
<dbReference type="AlphaFoldDB" id="A0A9P5P5J5"/>
<dbReference type="OrthoDB" id="3101095at2759"/>
<organism evidence="1 2">
    <name type="scientific">Rhodocollybia butyracea</name>
    <dbReference type="NCBI Taxonomy" id="206335"/>
    <lineage>
        <taxon>Eukaryota</taxon>
        <taxon>Fungi</taxon>
        <taxon>Dikarya</taxon>
        <taxon>Basidiomycota</taxon>
        <taxon>Agaricomycotina</taxon>
        <taxon>Agaricomycetes</taxon>
        <taxon>Agaricomycetidae</taxon>
        <taxon>Agaricales</taxon>
        <taxon>Marasmiineae</taxon>
        <taxon>Omphalotaceae</taxon>
        <taxon>Rhodocollybia</taxon>
    </lineage>
</organism>
<gene>
    <name evidence="1" type="ORF">BDP27DRAFT_514136</name>
</gene>
<accession>A0A9P5P5J5</accession>
<reference evidence="1" key="1">
    <citation type="submission" date="2020-11" db="EMBL/GenBank/DDBJ databases">
        <authorList>
            <consortium name="DOE Joint Genome Institute"/>
            <person name="Ahrendt S."/>
            <person name="Riley R."/>
            <person name="Andreopoulos W."/>
            <person name="Labutti K."/>
            <person name="Pangilinan J."/>
            <person name="Ruiz-Duenas F.J."/>
            <person name="Barrasa J.M."/>
            <person name="Sanchez-Garcia M."/>
            <person name="Camarero S."/>
            <person name="Miyauchi S."/>
            <person name="Serrano A."/>
            <person name="Linde D."/>
            <person name="Babiker R."/>
            <person name="Drula E."/>
            <person name="Ayuso-Fernandez I."/>
            <person name="Pacheco R."/>
            <person name="Padilla G."/>
            <person name="Ferreira P."/>
            <person name="Barriuso J."/>
            <person name="Kellner H."/>
            <person name="Castanera R."/>
            <person name="Alfaro M."/>
            <person name="Ramirez L."/>
            <person name="Pisabarro A.G."/>
            <person name="Kuo A."/>
            <person name="Tritt A."/>
            <person name="Lipzen A."/>
            <person name="He G."/>
            <person name="Yan M."/>
            <person name="Ng V."/>
            <person name="Cullen D."/>
            <person name="Martin F."/>
            <person name="Rosso M.-N."/>
            <person name="Henrissat B."/>
            <person name="Hibbett D."/>
            <person name="Martinez A.T."/>
            <person name="Grigoriev I.V."/>
        </authorList>
    </citation>
    <scope>NUCLEOTIDE SEQUENCE</scope>
    <source>
        <strain evidence="1">AH 40177</strain>
    </source>
</reference>
<sequence length="164" mass="17756">MGFDNPFGFGGPPPFFGGDHLFFGGLPPDPALFNGGPPPNVEALMSGMLLNNMGSIELTEFQEPVWTISVVGDTGQLGLVGKSLRIFSSTTGTDLYWTMDSSTSPGRIFLQPYNKSDADAQTWILEGNFGIALAWMAVLVQFKSKKQIKIADHLKCSSSMLYLV</sequence>
<evidence type="ECO:0000313" key="2">
    <source>
        <dbReference type="Proteomes" id="UP000772434"/>
    </source>
</evidence>
<dbReference type="Proteomes" id="UP000772434">
    <property type="component" value="Unassembled WGS sequence"/>
</dbReference>
<name>A0A9P5P5J5_9AGAR</name>
<proteinExistence type="predicted"/>
<evidence type="ECO:0000313" key="1">
    <source>
        <dbReference type="EMBL" id="KAF9059264.1"/>
    </source>
</evidence>
<dbReference type="EMBL" id="JADNRY010000313">
    <property type="protein sequence ID" value="KAF9059264.1"/>
    <property type="molecule type" value="Genomic_DNA"/>
</dbReference>
<keyword evidence="2" id="KW-1185">Reference proteome</keyword>
<comment type="caution">
    <text evidence="1">The sequence shown here is derived from an EMBL/GenBank/DDBJ whole genome shotgun (WGS) entry which is preliminary data.</text>
</comment>